<sequence>MNLTSLTLAAALRMVAMVGLVMGALLMYDSAREQAVFERTAGALMQAMDEQVRAETERTSCLHAPQQATIETLIQEGWLDASIVEQSPWTLGIRYQSSSQNGRVIAKTAQFTANDAKRLAALAKSAEGSWSLQGQTLTLLEVIDGPTDVARMEYDPVTACFAW</sequence>
<reference evidence="1" key="1">
    <citation type="submission" date="2023-02" db="EMBL/GenBank/DDBJ databases">
        <title>Isolation, identification, and genome analysis of Vibrio campbellii in the Penaeus vannamei larvae stage.</title>
        <authorList>
            <person name="Huang T."/>
            <person name="Zhang B."/>
        </authorList>
    </citation>
    <scope>NUCLEOTIDE SEQUENCE</scope>
    <source>
        <strain evidence="1">20220413_1</strain>
        <plasmid evidence="1">p_1</plasmid>
    </source>
</reference>
<dbReference type="Proteomes" id="UP001219537">
    <property type="component" value="Plasmid p_1"/>
</dbReference>
<gene>
    <name evidence="1" type="ORF">PUN50_27055</name>
</gene>
<protein>
    <submittedName>
        <fullName evidence="1">Uncharacterized protein</fullName>
    </submittedName>
</protein>
<dbReference type="RefSeq" id="WP_274292185.1">
    <property type="nucleotide sequence ID" value="NZ_CP117990.1"/>
</dbReference>
<keyword evidence="1" id="KW-0614">Plasmid</keyword>
<evidence type="ECO:0000313" key="1">
    <source>
        <dbReference type="EMBL" id="WDG11954.1"/>
    </source>
</evidence>
<accession>A0AAQ3B1L6</accession>
<dbReference type="EMBL" id="CP117990">
    <property type="protein sequence ID" value="WDG11954.1"/>
    <property type="molecule type" value="Genomic_DNA"/>
</dbReference>
<proteinExistence type="predicted"/>
<organism evidence="1 2">
    <name type="scientific">Vibrio campbellii</name>
    <dbReference type="NCBI Taxonomy" id="680"/>
    <lineage>
        <taxon>Bacteria</taxon>
        <taxon>Pseudomonadati</taxon>
        <taxon>Pseudomonadota</taxon>
        <taxon>Gammaproteobacteria</taxon>
        <taxon>Vibrionales</taxon>
        <taxon>Vibrionaceae</taxon>
        <taxon>Vibrio</taxon>
    </lineage>
</organism>
<geneLocation type="plasmid" evidence="1 2">
    <name>p_1</name>
</geneLocation>
<evidence type="ECO:0000313" key="2">
    <source>
        <dbReference type="Proteomes" id="UP001219537"/>
    </source>
</evidence>
<dbReference type="AlphaFoldDB" id="A0AAQ3B1L6"/>
<name>A0AAQ3B1L6_9VIBR</name>